<evidence type="ECO:0000313" key="7">
    <source>
        <dbReference type="EMBL" id="GFE79203.1"/>
    </source>
</evidence>
<dbReference type="GO" id="GO:0003910">
    <property type="term" value="F:DNA ligase (ATP) activity"/>
    <property type="evidence" value="ECO:0007669"/>
    <property type="project" value="UniProtKB-EC"/>
</dbReference>
<dbReference type="Gene3D" id="3.30.1490.70">
    <property type="match status" value="1"/>
</dbReference>
<evidence type="ECO:0000256" key="2">
    <source>
        <dbReference type="ARBA" id="ARBA00012727"/>
    </source>
</evidence>
<comment type="catalytic activity">
    <reaction evidence="4">
        <text>ATP + (deoxyribonucleotide)n-3'-hydroxyl + 5'-phospho-(deoxyribonucleotide)m = (deoxyribonucleotide)n+m + AMP + diphosphate.</text>
        <dbReference type="EC" id="6.5.1.1"/>
    </reaction>
</comment>
<feature type="domain" description="ATP-dependent DNA ligase family profile" evidence="6">
    <location>
        <begin position="109"/>
        <end position="227"/>
    </location>
</feature>
<dbReference type="SUPFAM" id="SSF56091">
    <property type="entry name" value="DNA ligase/mRNA capping enzyme, catalytic domain"/>
    <property type="match status" value="1"/>
</dbReference>
<dbReference type="Pfam" id="PF04679">
    <property type="entry name" value="DNA_ligase_A_C"/>
    <property type="match status" value="1"/>
</dbReference>
<dbReference type="PANTHER" id="PTHR45674">
    <property type="entry name" value="DNA LIGASE 1/3 FAMILY MEMBER"/>
    <property type="match status" value="1"/>
</dbReference>
<proteinExistence type="inferred from homology"/>
<dbReference type="EMBL" id="BLJN01000001">
    <property type="protein sequence ID" value="GFE79203.1"/>
    <property type="molecule type" value="Genomic_DNA"/>
</dbReference>
<dbReference type="InterPro" id="IPR012340">
    <property type="entry name" value="NA-bd_OB-fold"/>
</dbReference>
<evidence type="ECO:0000256" key="3">
    <source>
        <dbReference type="ARBA" id="ARBA00022598"/>
    </source>
</evidence>
<dbReference type="PROSITE" id="PS50160">
    <property type="entry name" value="DNA_LIGASE_A3"/>
    <property type="match status" value="1"/>
</dbReference>
<reference evidence="8" key="1">
    <citation type="submission" date="2020-01" db="EMBL/GenBank/DDBJ databases">
        <title>'Steroidobacter agaridevorans' sp. nov., agar-degrading bacteria isolated from rhizosphere soils.</title>
        <authorList>
            <person name="Ikenaga M."/>
            <person name="Kataoka M."/>
            <person name="Murouchi A."/>
            <person name="Katsuragi S."/>
            <person name="Sakai M."/>
        </authorList>
    </citation>
    <scope>NUCLEOTIDE SEQUENCE [LARGE SCALE GENOMIC DNA]</scope>
    <source>
        <strain evidence="8">YU21-B</strain>
    </source>
</reference>
<dbReference type="SUPFAM" id="SSF50249">
    <property type="entry name" value="Nucleic acid-binding proteins"/>
    <property type="match status" value="1"/>
</dbReference>
<dbReference type="GO" id="GO:0006281">
    <property type="term" value="P:DNA repair"/>
    <property type="evidence" value="ECO:0007669"/>
    <property type="project" value="InterPro"/>
</dbReference>
<dbReference type="InterPro" id="IPR012309">
    <property type="entry name" value="DNA_ligase_ATP-dep_C"/>
</dbReference>
<dbReference type="InterPro" id="IPR012310">
    <property type="entry name" value="DNA_ligase_ATP-dep_cent"/>
</dbReference>
<name>A0A829Y836_9GAMM</name>
<sequence>MARLPSRPRAAPMPSFIPPMKAEPVDTLPRNKRNETIWGYEPKIDGHRLQILKNGNSIRIRTRNDRQPLIDVRAIAAHAARLAAPQAILDGEGAAVDASGRIRWDALDRRDAHIPVVFFAFDLLYLNGRSLLTEPLSQRQALLADVIAGSGLQRCTALPGTLAEITRVVKRMGLEGIVAKDQRSAYRPDRRTLEWQKKRFNLQQEFVIGGYRPNGNDRVDALIVGVYKDSALMFASKVRAGLDKTNRGPLRQALQPHEVARCPFGDLPTHQRRGKTSWDSGGVSAEEMHEIHWVRPRLLAEVKFLHWTESGRLRHPAFIRVRSDKPATEVVRET</sequence>
<dbReference type="GO" id="GO:0006310">
    <property type="term" value="P:DNA recombination"/>
    <property type="evidence" value="ECO:0007669"/>
    <property type="project" value="InterPro"/>
</dbReference>
<dbReference type="InterPro" id="IPR050191">
    <property type="entry name" value="ATP-dep_DNA_ligase"/>
</dbReference>
<dbReference type="Gene3D" id="3.30.470.30">
    <property type="entry name" value="DNA ligase/mRNA capping enzyme"/>
    <property type="match status" value="1"/>
</dbReference>
<evidence type="ECO:0000313" key="8">
    <source>
        <dbReference type="Proteomes" id="UP000445000"/>
    </source>
</evidence>
<keyword evidence="3" id="KW-0436">Ligase</keyword>
<evidence type="ECO:0000256" key="4">
    <source>
        <dbReference type="ARBA" id="ARBA00034003"/>
    </source>
</evidence>
<dbReference type="EC" id="6.5.1.1" evidence="2"/>
<evidence type="ECO:0000256" key="5">
    <source>
        <dbReference type="SAM" id="MobiDB-lite"/>
    </source>
</evidence>
<dbReference type="AlphaFoldDB" id="A0A829Y836"/>
<accession>A0A829Y836</accession>
<protein>
    <recommendedName>
        <fullName evidence="2">DNA ligase (ATP)</fullName>
        <ecNumber evidence="2">6.5.1.1</ecNumber>
    </recommendedName>
</protein>
<evidence type="ECO:0000259" key="6">
    <source>
        <dbReference type="PROSITE" id="PS50160"/>
    </source>
</evidence>
<dbReference type="CDD" id="cd07971">
    <property type="entry name" value="OBF_DNA_ligase_LigD"/>
    <property type="match status" value="1"/>
</dbReference>
<dbReference type="Pfam" id="PF01068">
    <property type="entry name" value="DNA_ligase_A_M"/>
    <property type="match status" value="1"/>
</dbReference>
<dbReference type="Proteomes" id="UP000445000">
    <property type="component" value="Unassembled WGS sequence"/>
</dbReference>
<gene>
    <name evidence="7" type="ORF">GCM10011487_12030</name>
</gene>
<dbReference type="Gene3D" id="2.40.50.140">
    <property type="entry name" value="Nucleic acid-binding proteins"/>
    <property type="match status" value="1"/>
</dbReference>
<feature type="region of interest" description="Disordered" evidence="5">
    <location>
        <begin position="1"/>
        <end position="27"/>
    </location>
</feature>
<dbReference type="PANTHER" id="PTHR45674:SF4">
    <property type="entry name" value="DNA LIGASE 1"/>
    <property type="match status" value="1"/>
</dbReference>
<organism evidence="7 8">
    <name type="scientific">Steroidobacter agaridevorans</name>
    <dbReference type="NCBI Taxonomy" id="2695856"/>
    <lineage>
        <taxon>Bacteria</taxon>
        <taxon>Pseudomonadati</taxon>
        <taxon>Pseudomonadota</taxon>
        <taxon>Gammaproteobacteria</taxon>
        <taxon>Steroidobacterales</taxon>
        <taxon>Steroidobacteraceae</taxon>
        <taxon>Steroidobacter</taxon>
    </lineage>
</organism>
<keyword evidence="8" id="KW-1185">Reference proteome</keyword>
<dbReference type="GO" id="GO:0005524">
    <property type="term" value="F:ATP binding"/>
    <property type="evidence" value="ECO:0007669"/>
    <property type="project" value="InterPro"/>
</dbReference>
<evidence type="ECO:0000256" key="1">
    <source>
        <dbReference type="ARBA" id="ARBA00007572"/>
    </source>
</evidence>
<comment type="similarity">
    <text evidence="1">Belongs to the ATP-dependent DNA ligase family.</text>
</comment>
<comment type="caution">
    <text evidence="7">The sequence shown here is derived from an EMBL/GenBank/DDBJ whole genome shotgun (WGS) entry which is preliminary data.</text>
</comment>